<evidence type="ECO:0000313" key="3">
    <source>
        <dbReference type="EMBL" id="TQM14260.1"/>
    </source>
</evidence>
<dbReference type="PANTHER" id="PTHR42924">
    <property type="entry name" value="EXONUCLEASE"/>
    <property type="match status" value="1"/>
</dbReference>
<dbReference type="InterPro" id="IPR003141">
    <property type="entry name" value="Pol/His_phosphatase_N"/>
</dbReference>
<protein>
    <submittedName>
        <fullName evidence="3">Putative metal-dependent phosphoesterase TrpH</fullName>
    </submittedName>
</protein>
<dbReference type="Pfam" id="PF13263">
    <property type="entry name" value="PHP_C"/>
    <property type="match status" value="1"/>
</dbReference>
<dbReference type="GO" id="GO:0004534">
    <property type="term" value="F:5'-3' RNA exonuclease activity"/>
    <property type="evidence" value="ECO:0007669"/>
    <property type="project" value="TreeGrafter"/>
</dbReference>
<feature type="compositionally biased region" description="Low complexity" evidence="1">
    <location>
        <begin position="330"/>
        <end position="345"/>
    </location>
</feature>
<sequence>MTWYRGDCHVHSAYSSGADLSAGQIAAEARRAGLDFLASTEHNTPAGHRQWGAHTDGLVVVLGQEVTTETGHWLALGIEPGQVVDWRYRVRDDVIDRHLDAVHRAGGLCVAAHPHAPYVSGTFMYPYEGFDVVEVWNGPWTSDRPWQADNEAALAEWGRTLAAGVHRGRWIPAMGNSDAHLAGQIGTPHTVVRAEELSAAAVLDAIRAGRSWVAGSAAVDLSLTVAAGDRVAGIGDRLPTHGEPVLLRLDVRGVPDGTVRVHTDRGAVHRSPLPATGAGTVEWGTSARESAFVRVEVRHSDGTMAALTNPVVLRGAAAPGPGRAGRSGRRPAGASCASARSRGSR</sequence>
<dbReference type="Proteomes" id="UP000315677">
    <property type="component" value="Unassembled WGS sequence"/>
</dbReference>
<dbReference type="SMART" id="SM00481">
    <property type="entry name" value="POLIIIAc"/>
    <property type="match status" value="1"/>
</dbReference>
<feature type="region of interest" description="Disordered" evidence="1">
    <location>
        <begin position="317"/>
        <end position="345"/>
    </location>
</feature>
<name>A0A543DY60_9PSEU</name>
<evidence type="ECO:0000313" key="4">
    <source>
        <dbReference type="Proteomes" id="UP000315677"/>
    </source>
</evidence>
<evidence type="ECO:0000259" key="2">
    <source>
        <dbReference type="SMART" id="SM00481"/>
    </source>
</evidence>
<dbReference type="CDD" id="cd07432">
    <property type="entry name" value="PHP_HisPPase"/>
    <property type="match status" value="1"/>
</dbReference>
<dbReference type="NCBIfam" id="NF038032">
    <property type="entry name" value="CehA_McbA_metalo"/>
    <property type="match status" value="1"/>
</dbReference>
<gene>
    <name evidence="3" type="ORF">FB558_1020</name>
</gene>
<dbReference type="InterPro" id="IPR016195">
    <property type="entry name" value="Pol/histidinol_Pase-like"/>
</dbReference>
<organism evidence="3 4">
    <name type="scientific">Pseudonocardia kunmingensis</name>
    <dbReference type="NCBI Taxonomy" id="630975"/>
    <lineage>
        <taxon>Bacteria</taxon>
        <taxon>Bacillati</taxon>
        <taxon>Actinomycetota</taxon>
        <taxon>Actinomycetes</taxon>
        <taxon>Pseudonocardiales</taxon>
        <taxon>Pseudonocardiaceae</taxon>
        <taxon>Pseudonocardia</taxon>
    </lineage>
</organism>
<dbReference type="EMBL" id="VFPA01000001">
    <property type="protein sequence ID" value="TQM14260.1"/>
    <property type="molecule type" value="Genomic_DNA"/>
</dbReference>
<dbReference type="PANTHER" id="PTHR42924:SF3">
    <property type="entry name" value="POLYMERASE_HISTIDINOL PHOSPHATASE N-TERMINAL DOMAIN-CONTAINING PROTEIN"/>
    <property type="match status" value="1"/>
</dbReference>
<dbReference type="SUPFAM" id="SSF89550">
    <property type="entry name" value="PHP domain-like"/>
    <property type="match status" value="1"/>
</dbReference>
<dbReference type="RefSeq" id="WP_170231191.1">
    <property type="nucleotide sequence ID" value="NZ_VFPA01000001.1"/>
</dbReference>
<dbReference type="GO" id="GO:0035312">
    <property type="term" value="F:5'-3' DNA exonuclease activity"/>
    <property type="evidence" value="ECO:0007669"/>
    <property type="project" value="TreeGrafter"/>
</dbReference>
<keyword evidence="4" id="KW-1185">Reference proteome</keyword>
<evidence type="ECO:0000256" key="1">
    <source>
        <dbReference type="SAM" id="MobiDB-lite"/>
    </source>
</evidence>
<comment type="caution">
    <text evidence="3">The sequence shown here is derived from an EMBL/GenBank/DDBJ whole genome shotgun (WGS) entry which is preliminary data.</text>
</comment>
<dbReference type="InterPro" id="IPR052018">
    <property type="entry name" value="PHP_domain"/>
</dbReference>
<dbReference type="Gene3D" id="3.20.20.140">
    <property type="entry name" value="Metal-dependent hydrolases"/>
    <property type="match status" value="1"/>
</dbReference>
<feature type="domain" description="Polymerase/histidinol phosphatase N-terminal" evidence="2">
    <location>
        <begin position="6"/>
        <end position="70"/>
    </location>
</feature>
<accession>A0A543DY60</accession>
<proteinExistence type="predicted"/>
<reference evidence="3 4" key="1">
    <citation type="submission" date="2019-06" db="EMBL/GenBank/DDBJ databases">
        <title>Sequencing the genomes of 1000 actinobacteria strains.</title>
        <authorList>
            <person name="Klenk H.-P."/>
        </authorList>
    </citation>
    <scope>NUCLEOTIDE SEQUENCE [LARGE SCALE GENOMIC DNA]</scope>
    <source>
        <strain evidence="3 4">DSM 45301</strain>
    </source>
</reference>
<dbReference type="AlphaFoldDB" id="A0A543DY60"/>